<proteinExistence type="predicted"/>
<evidence type="ECO:0000259" key="13">
    <source>
        <dbReference type="Pfam" id="PF09298"/>
    </source>
</evidence>
<feature type="domain" description="Fumarylacetoacetase N-terminal" evidence="13">
    <location>
        <begin position="29"/>
        <end position="126"/>
    </location>
</feature>
<comment type="pathway">
    <text evidence="3">Amino-acid degradation; L-phenylalanine degradation; acetoacetate and fumarate from L-phenylalanine: step 6/6.</text>
</comment>
<protein>
    <recommendedName>
        <fullName evidence="4">fumarylacetoacetase</fullName>
        <ecNumber evidence="4">3.7.1.2</ecNumber>
    </recommendedName>
</protein>
<name>A0A381XT03_9ZZZZ</name>
<evidence type="ECO:0000313" key="14">
    <source>
        <dbReference type="EMBL" id="SVA67780.1"/>
    </source>
</evidence>
<dbReference type="GO" id="GO:0004334">
    <property type="term" value="F:fumarylacetoacetase activity"/>
    <property type="evidence" value="ECO:0007669"/>
    <property type="project" value="UniProtKB-EC"/>
</dbReference>
<evidence type="ECO:0000256" key="10">
    <source>
        <dbReference type="ARBA" id="ARBA00023232"/>
    </source>
</evidence>
<dbReference type="GO" id="GO:0046872">
    <property type="term" value="F:metal ion binding"/>
    <property type="evidence" value="ECO:0007669"/>
    <property type="project" value="UniProtKB-KW"/>
</dbReference>
<dbReference type="UniPathway" id="UPA00139">
    <property type="reaction ID" value="UER00341"/>
</dbReference>
<dbReference type="AlphaFoldDB" id="A0A381XT03"/>
<dbReference type="Gene3D" id="3.90.850.10">
    <property type="entry name" value="Fumarylacetoacetase-like, C-terminal domain"/>
    <property type="match status" value="1"/>
</dbReference>
<comment type="cofactor">
    <cofactor evidence="2">
        <name>Mg(2+)</name>
        <dbReference type="ChEBI" id="CHEBI:18420"/>
    </cofactor>
</comment>
<dbReference type="EMBL" id="UINC01016243">
    <property type="protein sequence ID" value="SVA67780.1"/>
    <property type="molecule type" value="Genomic_DNA"/>
</dbReference>
<evidence type="ECO:0000256" key="9">
    <source>
        <dbReference type="ARBA" id="ARBA00022878"/>
    </source>
</evidence>
<evidence type="ECO:0000256" key="8">
    <source>
        <dbReference type="ARBA" id="ARBA00022842"/>
    </source>
</evidence>
<organism evidence="14">
    <name type="scientific">marine metagenome</name>
    <dbReference type="NCBI Taxonomy" id="408172"/>
    <lineage>
        <taxon>unclassified sequences</taxon>
        <taxon>metagenomes</taxon>
        <taxon>ecological metagenomes</taxon>
    </lineage>
</organism>
<evidence type="ECO:0000256" key="5">
    <source>
        <dbReference type="ARBA" id="ARBA00022723"/>
    </source>
</evidence>
<keyword evidence="10" id="KW-0585">Phenylalanine catabolism</keyword>
<keyword evidence="8" id="KW-0460">Magnesium</keyword>
<keyword evidence="6" id="KW-0378">Hydrolase</keyword>
<accession>A0A381XT03</accession>
<evidence type="ECO:0000256" key="7">
    <source>
        <dbReference type="ARBA" id="ARBA00022837"/>
    </source>
</evidence>
<dbReference type="InterPro" id="IPR015377">
    <property type="entry name" value="Fumarylacetoacetase_N"/>
</dbReference>
<reference evidence="14" key="1">
    <citation type="submission" date="2018-05" db="EMBL/GenBank/DDBJ databases">
        <authorList>
            <person name="Lanie J.A."/>
            <person name="Ng W.-L."/>
            <person name="Kazmierczak K.M."/>
            <person name="Andrzejewski T.M."/>
            <person name="Davidsen T.M."/>
            <person name="Wayne K.J."/>
            <person name="Tettelin H."/>
            <person name="Glass J.I."/>
            <person name="Rusch D."/>
            <person name="Podicherti R."/>
            <person name="Tsui H.-C.T."/>
            <person name="Winkler M.E."/>
        </authorList>
    </citation>
    <scope>NUCLEOTIDE SEQUENCE</scope>
</reference>
<dbReference type="SUPFAM" id="SSF63433">
    <property type="entry name" value="Fumarylacetoacetate hydrolase, FAH, N-terminal domain"/>
    <property type="match status" value="1"/>
</dbReference>
<dbReference type="SUPFAM" id="SSF56529">
    <property type="entry name" value="FAH"/>
    <property type="match status" value="1"/>
</dbReference>
<dbReference type="EC" id="3.7.1.2" evidence="4"/>
<sequence length="434" mass="47016">MTSLNDTHDPKLTSWVTSANEIGSDFAIQNLPVGVFRNAGSSGEYRGGVAIGSQILDVGKAFDAGYLKGDAAAACKESTLNKLMGLGREHWVSLRDQLSKLLRSGGNEKEGRTCLVPMAEAEMTVPARIGDFTDFYSSINHATNVGRMFRPDNPLLPNYKYVPIAYHGRSSSIRVSGTPTKRPAGQLKGPDAETPNFDACRRLDYETELGVFVGPGNMLGSAIPLEEAEDHVFGLCILNDWSARDIQTWEYQPLGPFMAKNFSSTISPWIVTLEALAPYRSAIFKRPKGDPAPLPYLHTKSHEGSGGLDINIEVAVLTDKMRKNGDLPHVIGAPNFKGMYWSVFQMLAHHSSNGCDLNPGDLYGSGTVSGTTPDTYGSILEACKGGKETILFPGDEERTFLEDGDEVVMRAWCDGDGKARIGFGECRSVIVPAA</sequence>
<evidence type="ECO:0000256" key="6">
    <source>
        <dbReference type="ARBA" id="ARBA00022801"/>
    </source>
</evidence>
<evidence type="ECO:0000256" key="2">
    <source>
        <dbReference type="ARBA" id="ARBA00001946"/>
    </source>
</evidence>
<dbReference type="InterPro" id="IPR036663">
    <property type="entry name" value="Fumarylacetoacetase_C_sf"/>
</dbReference>
<dbReference type="PANTHER" id="PTHR43069:SF2">
    <property type="entry name" value="FUMARYLACETOACETASE"/>
    <property type="match status" value="1"/>
</dbReference>
<dbReference type="Gene3D" id="2.30.30.230">
    <property type="entry name" value="Fumarylacetoacetase, N-terminal domain"/>
    <property type="match status" value="1"/>
</dbReference>
<feature type="domain" description="Fumarylacetoacetase-like C-terminal" evidence="12">
    <location>
        <begin position="134"/>
        <end position="430"/>
    </location>
</feature>
<evidence type="ECO:0000256" key="4">
    <source>
        <dbReference type="ARBA" id="ARBA00012094"/>
    </source>
</evidence>
<dbReference type="InterPro" id="IPR036462">
    <property type="entry name" value="Fumarylacetoacetase_N_sf"/>
</dbReference>
<evidence type="ECO:0000256" key="3">
    <source>
        <dbReference type="ARBA" id="ARBA00004782"/>
    </source>
</evidence>
<dbReference type="Pfam" id="PF01557">
    <property type="entry name" value="FAA_hydrolase"/>
    <property type="match status" value="1"/>
</dbReference>
<keyword evidence="7" id="KW-0106">Calcium</keyword>
<keyword evidence="9" id="KW-0828">Tyrosine catabolism</keyword>
<dbReference type="GO" id="GO:0006559">
    <property type="term" value="P:L-phenylalanine catabolic process"/>
    <property type="evidence" value="ECO:0007669"/>
    <property type="project" value="UniProtKB-UniPathway"/>
</dbReference>
<dbReference type="NCBIfam" id="TIGR01266">
    <property type="entry name" value="fum_ac_acetase"/>
    <property type="match status" value="1"/>
</dbReference>
<gene>
    <name evidence="14" type="ORF">METZ01_LOCUS120634</name>
</gene>
<dbReference type="InterPro" id="IPR011234">
    <property type="entry name" value="Fumarylacetoacetase-like_C"/>
</dbReference>
<dbReference type="PANTHER" id="PTHR43069">
    <property type="entry name" value="FUMARYLACETOACETASE"/>
    <property type="match status" value="1"/>
</dbReference>
<keyword evidence="5" id="KW-0479">Metal-binding</keyword>
<evidence type="ECO:0000256" key="11">
    <source>
        <dbReference type="SAM" id="MobiDB-lite"/>
    </source>
</evidence>
<dbReference type="GO" id="GO:1902000">
    <property type="term" value="P:homogentisate catabolic process"/>
    <property type="evidence" value="ECO:0007669"/>
    <property type="project" value="TreeGrafter"/>
</dbReference>
<dbReference type="InterPro" id="IPR005959">
    <property type="entry name" value="Fumarylacetoacetase"/>
</dbReference>
<dbReference type="Pfam" id="PF09298">
    <property type="entry name" value="FAA_hydrolase_N"/>
    <property type="match status" value="1"/>
</dbReference>
<feature type="region of interest" description="Disordered" evidence="11">
    <location>
        <begin position="173"/>
        <end position="193"/>
    </location>
</feature>
<evidence type="ECO:0000256" key="1">
    <source>
        <dbReference type="ARBA" id="ARBA00001913"/>
    </source>
</evidence>
<dbReference type="GO" id="GO:0006572">
    <property type="term" value="P:L-tyrosine catabolic process"/>
    <property type="evidence" value="ECO:0007669"/>
    <property type="project" value="UniProtKB-KW"/>
</dbReference>
<evidence type="ECO:0000259" key="12">
    <source>
        <dbReference type="Pfam" id="PF01557"/>
    </source>
</evidence>
<comment type="cofactor">
    <cofactor evidence="1">
        <name>Ca(2+)</name>
        <dbReference type="ChEBI" id="CHEBI:29108"/>
    </cofactor>
</comment>